<evidence type="ECO:0000313" key="5">
    <source>
        <dbReference type="EMBL" id="EED17438.1"/>
    </source>
</evidence>
<dbReference type="GeneID" id="8105735"/>
<dbReference type="FunCoup" id="B8MAL4">
    <property type="interactions" value="61"/>
</dbReference>
<dbReference type="VEuPathDB" id="FungiDB:TSTA_112700"/>
<dbReference type="STRING" id="441959.B8MAL4"/>
<dbReference type="SUPFAM" id="SSF75304">
    <property type="entry name" value="Amidase signature (AS) enzymes"/>
    <property type="match status" value="1"/>
</dbReference>
<dbReference type="PhylomeDB" id="B8MAL4"/>
<reference evidence="6" key="1">
    <citation type="journal article" date="2015" name="Genome Announc.">
        <title>Genome sequence of the AIDS-associated pathogen Penicillium marneffei (ATCC18224) and its near taxonomic relative Talaromyces stipitatus (ATCC10500).</title>
        <authorList>
            <person name="Nierman W.C."/>
            <person name="Fedorova-Abrams N.D."/>
            <person name="Andrianopoulos A."/>
        </authorList>
    </citation>
    <scope>NUCLEOTIDE SEQUENCE [LARGE SCALE GENOMIC DNA]</scope>
    <source>
        <strain evidence="6">ATCC 10500 / CBS 375.48 / QM 6759 / NRRL 1006</strain>
    </source>
</reference>
<dbReference type="eggNOG" id="KOG1212">
    <property type="taxonomic scope" value="Eukaryota"/>
</dbReference>
<organism evidence="5 6">
    <name type="scientific">Talaromyces stipitatus (strain ATCC 10500 / CBS 375.48 / QM 6759 / NRRL 1006)</name>
    <name type="common">Penicillium stipitatum</name>
    <dbReference type="NCBI Taxonomy" id="441959"/>
    <lineage>
        <taxon>Eukaryota</taxon>
        <taxon>Fungi</taxon>
        <taxon>Dikarya</taxon>
        <taxon>Ascomycota</taxon>
        <taxon>Pezizomycotina</taxon>
        <taxon>Eurotiomycetes</taxon>
        <taxon>Eurotiomycetidae</taxon>
        <taxon>Eurotiales</taxon>
        <taxon>Trichocomaceae</taxon>
        <taxon>Talaromyces</taxon>
        <taxon>Talaromyces sect. Talaromyces</taxon>
    </lineage>
</organism>
<feature type="active site" description="Charge relay system" evidence="3">
    <location>
        <position position="203"/>
    </location>
</feature>
<keyword evidence="6" id="KW-1185">Reference proteome</keyword>
<dbReference type="EMBL" id="EQ962655">
    <property type="protein sequence ID" value="EED17438.1"/>
    <property type="molecule type" value="Genomic_DNA"/>
</dbReference>
<dbReference type="OMA" id="MLWDEVV"/>
<evidence type="ECO:0000256" key="3">
    <source>
        <dbReference type="PIRSR" id="PIRSR001221-1"/>
    </source>
</evidence>
<dbReference type="AlphaFoldDB" id="B8MAL4"/>
<dbReference type="InterPro" id="IPR036928">
    <property type="entry name" value="AS_sf"/>
</dbReference>
<feature type="active site" description="Charge relay system" evidence="3">
    <location>
        <position position="128"/>
    </location>
</feature>
<dbReference type="InterPro" id="IPR023631">
    <property type="entry name" value="Amidase_dom"/>
</dbReference>
<keyword evidence="2" id="KW-0378">Hydrolase</keyword>
<dbReference type="OrthoDB" id="6428749at2759"/>
<dbReference type="Pfam" id="PF01425">
    <property type="entry name" value="Amidase"/>
    <property type="match status" value="1"/>
</dbReference>
<proteinExistence type="inferred from homology"/>
<dbReference type="PANTHER" id="PTHR46072">
    <property type="entry name" value="AMIDASE-RELATED-RELATED"/>
    <property type="match status" value="1"/>
</dbReference>
<protein>
    <submittedName>
        <fullName evidence="5">Amidase, putative</fullName>
    </submittedName>
</protein>
<evidence type="ECO:0000256" key="1">
    <source>
        <dbReference type="ARBA" id="ARBA00009199"/>
    </source>
</evidence>
<dbReference type="InParanoid" id="B8MAL4"/>
<evidence type="ECO:0000256" key="2">
    <source>
        <dbReference type="ARBA" id="ARBA00022801"/>
    </source>
</evidence>
<sequence length="545" mass="60335">MQPWEEIASRCQSDLLNSIPQRWRLSTRPSSTDVRDVPRSCGLLTQDQLKITEMTAAELVSQLSSGQLSSFEVTEAFCARAAIAHQCVNCLTAYFYEEALQRAQELDRIFKETGKVVGPLHGLPIAVKDYFHMKDKAGTMGLIAWHDKISDSDASIVQLLKTAGAIPFARTTMPQTGMLLETVSNLWGRTLNPFNTNFSAGGSSGGDGSLVGMHGSPFCPSTDIGGSIRAPATFNGLYGIRPTAERIPKSGMITTAPGQISVKVSCGPVCHSVADIKLVTKILLTHYDYIGYEPTAVPMPWNDNVITAKKLSFGLMRTDGCVTPQPPTARALVETAEALKAAGHEVVEFDPPFDFWEASQVVWKLYFQTGAKETKSVIASAGEPLMKSYEWYLDTFKVKGLTVAELFQLNTKQTGYKKLFAQAWQNTQHLTSTGRSIDALICPCAPSAGFPHDFPIWWGYFSIWNLLDYPSTILPLKKFKIDTTKDIKDSNYVPKENVFDRMNWEIYDPQLWSNQPVSIQIVRPPFTDEELIEVTSEVDKVCNAS</sequence>
<dbReference type="Proteomes" id="UP000001745">
    <property type="component" value="Unassembled WGS sequence"/>
</dbReference>
<dbReference type="PIRSF" id="PIRSF001221">
    <property type="entry name" value="Amidase_fungi"/>
    <property type="match status" value="1"/>
</dbReference>
<dbReference type="HOGENOM" id="CLU_009600_9_2_1"/>
<dbReference type="RefSeq" id="XP_002481430.1">
    <property type="nucleotide sequence ID" value="XM_002481385.1"/>
</dbReference>
<comment type="similarity">
    <text evidence="1">Belongs to the amidase family.</text>
</comment>
<evidence type="ECO:0000313" key="6">
    <source>
        <dbReference type="Proteomes" id="UP000001745"/>
    </source>
</evidence>
<dbReference type="Gene3D" id="3.90.1300.10">
    <property type="entry name" value="Amidase signature (AS) domain"/>
    <property type="match status" value="1"/>
</dbReference>
<gene>
    <name evidence="5" type="ORF">TSTA_112700</name>
</gene>
<dbReference type="GO" id="GO:0016787">
    <property type="term" value="F:hydrolase activity"/>
    <property type="evidence" value="ECO:0007669"/>
    <property type="project" value="UniProtKB-KW"/>
</dbReference>
<feature type="domain" description="Amidase" evidence="4">
    <location>
        <begin position="72"/>
        <end position="531"/>
    </location>
</feature>
<evidence type="ECO:0000259" key="4">
    <source>
        <dbReference type="Pfam" id="PF01425"/>
    </source>
</evidence>
<accession>B8MAL4</accession>
<feature type="active site" description="Acyl-ester intermediate" evidence="3">
    <location>
        <position position="227"/>
    </location>
</feature>
<name>B8MAL4_TALSN</name>